<reference evidence="8" key="1">
    <citation type="submission" date="2022-01" db="EMBL/GenBank/DDBJ databases">
        <title>Paenibacillus spongiae sp. nov., isolated from marine sponge.</title>
        <authorList>
            <person name="Li Z."/>
            <person name="Zhang M."/>
        </authorList>
    </citation>
    <scope>NUCLEOTIDE SEQUENCE</scope>
    <source>
        <strain evidence="8">PHS-Z3</strain>
    </source>
</reference>
<dbReference type="Proteomes" id="UP001057877">
    <property type="component" value="Chromosome"/>
</dbReference>
<keyword evidence="6 7" id="KW-0472">Membrane</keyword>
<evidence type="ECO:0000256" key="2">
    <source>
        <dbReference type="ARBA" id="ARBA00005779"/>
    </source>
</evidence>
<dbReference type="RefSeq" id="WP_258384009.1">
    <property type="nucleotide sequence ID" value="NZ_CP091430.1"/>
</dbReference>
<evidence type="ECO:0000256" key="1">
    <source>
        <dbReference type="ARBA" id="ARBA00004651"/>
    </source>
</evidence>
<feature type="transmembrane region" description="Helical" evidence="7">
    <location>
        <begin position="74"/>
        <end position="92"/>
    </location>
</feature>
<evidence type="ECO:0000313" key="8">
    <source>
        <dbReference type="EMBL" id="UVI27921.1"/>
    </source>
</evidence>
<feature type="transmembrane region" description="Helical" evidence="7">
    <location>
        <begin position="6"/>
        <end position="30"/>
    </location>
</feature>
<comment type="subcellular location">
    <subcellularLocation>
        <location evidence="1">Cell membrane</location>
        <topology evidence="1">Multi-pass membrane protein</topology>
    </subcellularLocation>
</comment>
<evidence type="ECO:0000256" key="3">
    <source>
        <dbReference type="ARBA" id="ARBA00022475"/>
    </source>
</evidence>
<evidence type="ECO:0000256" key="6">
    <source>
        <dbReference type="ARBA" id="ARBA00023136"/>
    </source>
</evidence>
<evidence type="ECO:0000256" key="7">
    <source>
        <dbReference type="SAM" id="Phobius"/>
    </source>
</evidence>
<comment type="similarity">
    <text evidence="2">Belongs to the UPF0719 family.</text>
</comment>
<keyword evidence="5 7" id="KW-1133">Transmembrane helix</keyword>
<keyword evidence="4 7" id="KW-0812">Transmembrane</keyword>
<evidence type="ECO:0000256" key="5">
    <source>
        <dbReference type="ARBA" id="ARBA00022989"/>
    </source>
</evidence>
<evidence type="ECO:0000256" key="4">
    <source>
        <dbReference type="ARBA" id="ARBA00022692"/>
    </source>
</evidence>
<protein>
    <submittedName>
        <fullName evidence="8">DUF350 domain-containing protein</fullName>
    </submittedName>
</protein>
<proteinExistence type="inferred from homology"/>
<organism evidence="8 9">
    <name type="scientific">Paenibacillus spongiae</name>
    <dbReference type="NCBI Taxonomy" id="2909671"/>
    <lineage>
        <taxon>Bacteria</taxon>
        <taxon>Bacillati</taxon>
        <taxon>Bacillota</taxon>
        <taxon>Bacilli</taxon>
        <taxon>Bacillales</taxon>
        <taxon>Paenibacillaceae</taxon>
        <taxon>Paenibacillus</taxon>
    </lineage>
</organism>
<keyword evidence="3" id="KW-1003">Cell membrane</keyword>
<accession>A0ABY5S228</accession>
<sequence>MTLDNVVGMLVWTGAGAVLLVVLMMVDSLFTRYRDMEEIRNGNVAVTTRFIIKLLAQAYILSRSIMTSDLLSEALFVSIISFLILLVLESLLRIILRSTMNLHLDKGTQDGKIAHALFAGSIHAAGALIIGACL</sequence>
<keyword evidence="9" id="KW-1185">Reference proteome</keyword>
<dbReference type="Pfam" id="PF03994">
    <property type="entry name" value="DUF350"/>
    <property type="match status" value="1"/>
</dbReference>
<evidence type="ECO:0000313" key="9">
    <source>
        <dbReference type="Proteomes" id="UP001057877"/>
    </source>
</evidence>
<dbReference type="EMBL" id="CP091430">
    <property type="protein sequence ID" value="UVI27921.1"/>
    <property type="molecule type" value="Genomic_DNA"/>
</dbReference>
<dbReference type="InterPro" id="IPR007140">
    <property type="entry name" value="DUF350"/>
</dbReference>
<name>A0ABY5S228_9BACL</name>
<gene>
    <name evidence="8" type="ORF">L1F29_20985</name>
</gene>